<name>H2ZPJ6_CIOSA</name>
<dbReference type="Proteomes" id="UP000007875">
    <property type="component" value="Unassembled WGS sequence"/>
</dbReference>
<reference evidence="1" key="3">
    <citation type="submission" date="2025-09" db="UniProtKB">
        <authorList>
            <consortium name="Ensembl"/>
        </authorList>
    </citation>
    <scope>IDENTIFICATION</scope>
</reference>
<organism evidence="1 2">
    <name type="scientific">Ciona savignyi</name>
    <name type="common">Pacific transparent sea squirt</name>
    <dbReference type="NCBI Taxonomy" id="51511"/>
    <lineage>
        <taxon>Eukaryota</taxon>
        <taxon>Metazoa</taxon>
        <taxon>Chordata</taxon>
        <taxon>Tunicata</taxon>
        <taxon>Ascidiacea</taxon>
        <taxon>Phlebobranchia</taxon>
        <taxon>Cionidae</taxon>
        <taxon>Ciona</taxon>
    </lineage>
</organism>
<reference evidence="1" key="2">
    <citation type="submission" date="2025-08" db="UniProtKB">
        <authorList>
            <consortium name="Ensembl"/>
        </authorList>
    </citation>
    <scope>IDENTIFICATION</scope>
</reference>
<evidence type="ECO:0000313" key="2">
    <source>
        <dbReference type="Proteomes" id="UP000007875"/>
    </source>
</evidence>
<dbReference type="HOGENOM" id="CLU_1781623_0_0_1"/>
<accession>H2ZPJ6</accession>
<dbReference type="InParanoid" id="H2ZPJ6"/>
<dbReference type="AlphaFoldDB" id="H2ZPJ6"/>
<dbReference type="Ensembl" id="ENSCSAVT00000019723.1">
    <property type="protein sequence ID" value="ENSCSAVP00000019512.1"/>
    <property type="gene ID" value="ENSCSAVG00000011439.1"/>
</dbReference>
<sequence length="146" mass="16627">MSISAMSSETDQYNQFTSNYFTKFPEKPTKANTFQYTLRNASVSNKELKGEIIYICLQHLLQCACPDNIAYIIARKVSNLVIQEVKQDETEEEESKEYESSAVAEVTLQTIHTICQLSYDELMTGVKPLPPSHVYSACGIKNMRRK</sequence>
<protein>
    <submittedName>
        <fullName evidence="1">Uncharacterized protein</fullName>
    </submittedName>
</protein>
<proteinExistence type="predicted"/>
<keyword evidence="2" id="KW-1185">Reference proteome</keyword>
<evidence type="ECO:0000313" key="1">
    <source>
        <dbReference type="Ensembl" id="ENSCSAVP00000019512.1"/>
    </source>
</evidence>
<reference evidence="2" key="1">
    <citation type="submission" date="2003-08" db="EMBL/GenBank/DDBJ databases">
        <authorList>
            <person name="Birren B."/>
            <person name="Nusbaum C."/>
            <person name="Abebe A."/>
            <person name="Abouelleil A."/>
            <person name="Adekoya E."/>
            <person name="Ait-zahra M."/>
            <person name="Allen N."/>
            <person name="Allen T."/>
            <person name="An P."/>
            <person name="Anderson M."/>
            <person name="Anderson S."/>
            <person name="Arachchi H."/>
            <person name="Armbruster J."/>
            <person name="Bachantsang P."/>
            <person name="Baldwin J."/>
            <person name="Barry A."/>
            <person name="Bayul T."/>
            <person name="Blitshsteyn B."/>
            <person name="Bloom T."/>
            <person name="Blye J."/>
            <person name="Boguslavskiy L."/>
            <person name="Borowsky M."/>
            <person name="Boukhgalter B."/>
            <person name="Brunache A."/>
            <person name="Butler J."/>
            <person name="Calixte N."/>
            <person name="Calvo S."/>
            <person name="Camarata J."/>
            <person name="Campo K."/>
            <person name="Chang J."/>
            <person name="Cheshatsang Y."/>
            <person name="Citroen M."/>
            <person name="Collymore A."/>
            <person name="Considine T."/>
            <person name="Cook A."/>
            <person name="Cooke P."/>
            <person name="Corum B."/>
            <person name="Cuomo C."/>
            <person name="David R."/>
            <person name="Dawoe T."/>
            <person name="Degray S."/>
            <person name="Dodge S."/>
            <person name="Dooley K."/>
            <person name="Dorje P."/>
            <person name="Dorjee K."/>
            <person name="Dorris L."/>
            <person name="Duffey N."/>
            <person name="Dupes A."/>
            <person name="Elkins T."/>
            <person name="Engels R."/>
            <person name="Erickson J."/>
            <person name="Farina A."/>
            <person name="Faro S."/>
            <person name="Ferreira P."/>
            <person name="Fischer H."/>
            <person name="Fitzgerald M."/>
            <person name="Foley K."/>
            <person name="Gage D."/>
            <person name="Galagan J."/>
            <person name="Gearin G."/>
            <person name="Gnerre S."/>
            <person name="Gnirke A."/>
            <person name="Goyette A."/>
            <person name="Graham J."/>
            <person name="Grandbois E."/>
            <person name="Gyaltsen K."/>
            <person name="Hafez N."/>
            <person name="Hagopian D."/>
            <person name="Hagos B."/>
            <person name="Hall J."/>
            <person name="Hatcher B."/>
            <person name="Heller A."/>
            <person name="Higgins H."/>
            <person name="Honan T."/>
            <person name="Horn A."/>
            <person name="Houde N."/>
            <person name="Hughes L."/>
            <person name="Hulme W."/>
            <person name="Husby E."/>
            <person name="Iliev I."/>
            <person name="Jaffe D."/>
            <person name="Jones C."/>
            <person name="Kamal M."/>
            <person name="Kamat A."/>
            <person name="Kamvysselis M."/>
            <person name="Karlsson E."/>
            <person name="Kells C."/>
            <person name="Kieu A."/>
            <person name="Kisner P."/>
            <person name="Kodira C."/>
            <person name="Kulbokas E."/>
            <person name="Labutti K."/>
            <person name="Lama D."/>
            <person name="Landers T."/>
            <person name="Leger J."/>
            <person name="Levine S."/>
            <person name="Lewis D."/>
            <person name="Lewis T."/>
            <person name="Lindblad-toh K."/>
            <person name="Liu X."/>
            <person name="Lokyitsang T."/>
            <person name="Lokyitsang Y."/>
            <person name="Lucien O."/>
            <person name="Lui A."/>
            <person name="Ma L.J."/>
            <person name="Mabbitt R."/>
            <person name="Macdonald J."/>
            <person name="Maclean C."/>
            <person name="Major J."/>
            <person name="Manning J."/>
            <person name="Marabella R."/>
            <person name="Maru K."/>
            <person name="Matthews C."/>
            <person name="Mauceli E."/>
            <person name="Mccarthy M."/>
            <person name="Mcdonough S."/>
            <person name="Mcghee T."/>
            <person name="Meldrim J."/>
            <person name="Meneus L."/>
            <person name="Mesirov J."/>
            <person name="Mihalev A."/>
            <person name="Mihova T."/>
            <person name="Mikkelsen T."/>
            <person name="Mlenga V."/>
            <person name="Moru K."/>
            <person name="Mozes J."/>
            <person name="Mulrain L."/>
            <person name="Munson G."/>
            <person name="Naylor J."/>
            <person name="Newes C."/>
            <person name="Nguyen C."/>
            <person name="Nguyen N."/>
            <person name="Nguyen T."/>
            <person name="Nicol R."/>
            <person name="Nielsen C."/>
            <person name="Nizzari M."/>
            <person name="Norbu C."/>
            <person name="Norbu N."/>
            <person name="O'donnell P."/>
            <person name="Okoawo O."/>
            <person name="O'leary S."/>
            <person name="Omotosho B."/>
            <person name="O'neill K."/>
            <person name="Osman S."/>
            <person name="Parker S."/>
            <person name="Perrin D."/>
            <person name="Phunkhang P."/>
            <person name="Piqani B."/>
            <person name="Purcell S."/>
            <person name="Rachupka T."/>
            <person name="Ramasamy U."/>
            <person name="Rameau R."/>
            <person name="Ray V."/>
            <person name="Raymond C."/>
            <person name="Retta R."/>
            <person name="Richardson S."/>
            <person name="Rise C."/>
            <person name="Rodriguez J."/>
            <person name="Rogers J."/>
            <person name="Rogov P."/>
            <person name="Rutman M."/>
            <person name="Schupbach R."/>
            <person name="Seaman C."/>
            <person name="Settipalli S."/>
            <person name="Sharpe T."/>
            <person name="Sheridan J."/>
            <person name="Sherpa N."/>
            <person name="Shi J."/>
            <person name="Smirnov S."/>
            <person name="Smith C."/>
            <person name="Sougnez C."/>
            <person name="Spencer B."/>
            <person name="Stalker J."/>
            <person name="Stange-thomann N."/>
            <person name="Stavropoulos S."/>
            <person name="Stetson K."/>
            <person name="Stone C."/>
            <person name="Stone S."/>
            <person name="Stubbs M."/>
            <person name="Talamas J."/>
            <person name="Tchuinga P."/>
            <person name="Tenzing P."/>
            <person name="Tesfaye S."/>
            <person name="Theodore J."/>
            <person name="Thoulutsang Y."/>
            <person name="Topham K."/>
            <person name="Towey S."/>
            <person name="Tsamla T."/>
            <person name="Tsomo N."/>
            <person name="Vallee D."/>
            <person name="Vassiliev H."/>
            <person name="Venkataraman V."/>
            <person name="Vinson J."/>
            <person name="Vo A."/>
            <person name="Wade C."/>
            <person name="Wang S."/>
            <person name="Wangchuk T."/>
            <person name="Wangdi T."/>
            <person name="Whittaker C."/>
            <person name="Wilkinson J."/>
            <person name="Wu Y."/>
            <person name="Wyman D."/>
            <person name="Yadav S."/>
            <person name="Yang S."/>
            <person name="Yang X."/>
            <person name="Yeager S."/>
            <person name="Yee E."/>
            <person name="Young G."/>
            <person name="Zainoun J."/>
            <person name="Zembeck L."/>
            <person name="Zimmer A."/>
            <person name="Zody M."/>
            <person name="Lander E."/>
        </authorList>
    </citation>
    <scope>NUCLEOTIDE SEQUENCE [LARGE SCALE GENOMIC DNA]</scope>
</reference>